<keyword evidence="3 4" id="KW-0067">ATP-binding</keyword>
<dbReference type="SUPFAM" id="SSF56059">
    <property type="entry name" value="Glutathione synthetase ATP-binding domain-like"/>
    <property type="match status" value="1"/>
</dbReference>
<keyword evidence="7" id="KW-1185">Reference proteome</keyword>
<keyword evidence="1" id="KW-0436">Ligase</keyword>
<sequence length="389" mass="43162">MVVGGRTQALAVIRSLGAEGVPVIVLRYHDQDMGHGSRWVREVIDCPHPERDPDGFDRVLDRVAARFPGSLLVPPSDIAVAAVSARKRRLGELGFVVAAPEWDVVSTCLDKAATWDFARRHGVDAPATVAVREAGDLERFADEVGFPGVLKPTVSHRYKAVFGRKWTRVDNLEEATRHHLEARAAGLEVVAQELVPGDELCGANYNAYVWGDDGEVVEMTAAKIRNSPSETGSPCVAVSRRIPEVAEAGRHLLRALGYRGFANVEFKRDARDGTYKLIEVNARHNLSSALAIRCGINFPWLEYRHRMLGRPPVQPDYEEGVYWIDVTRDLQASLSYLRRGDYSVGRFARPYLSGPVFAVASARDPRPALIRAGRTATQVRRKLVARIRR</sequence>
<dbReference type="Proteomes" id="UP001428817">
    <property type="component" value="Unassembled WGS sequence"/>
</dbReference>
<accession>A0ABP9PPW0</accession>
<evidence type="ECO:0000256" key="4">
    <source>
        <dbReference type="PROSITE-ProRule" id="PRU00409"/>
    </source>
</evidence>
<evidence type="ECO:0000256" key="1">
    <source>
        <dbReference type="ARBA" id="ARBA00022598"/>
    </source>
</evidence>
<organism evidence="6 7">
    <name type="scientific">Pseudonocardia eucalypti</name>
    <dbReference type="NCBI Taxonomy" id="648755"/>
    <lineage>
        <taxon>Bacteria</taxon>
        <taxon>Bacillati</taxon>
        <taxon>Actinomycetota</taxon>
        <taxon>Actinomycetes</taxon>
        <taxon>Pseudonocardiales</taxon>
        <taxon>Pseudonocardiaceae</taxon>
        <taxon>Pseudonocardia</taxon>
    </lineage>
</organism>
<gene>
    <name evidence="6" type="ORF">GCM10023321_10450</name>
</gene>
<feature type="domain" description="ATP-grasp" evidence="5">
    <location>
        <begin position="115"/>
        <end position="309"/>
    </location>
</feature>
<name>A0ABP9PPW0_9PSEU</name>
<dbReference type="PROSITE" id="PS50975">
    <property type="entry name" value="ATP_GRASP"/>
    <property type="match status" value="1"/>
</dbReference>
<reference evidence="7" key="1">
    <citation type="journal article" date="2019" name="Int. J. Syst. Evol. Microbiol.">
        <title>The Global Catalogue of Microorganisms (GCM) 10K type strain sequencing project: providing services to taxonomists for standard genome sequencing and annotation.</title>
        <authorList>
            <consortium name="The Broad Institute Genomics Platform"/>
            <consortium name="The Broad Institute Genome Sequencing Center for Infectious Disease"/>
            <person name="Wu L."/>
            <person name="Ma J."/>
        </authorList>
    </citation>
    <scope>NUCLEOTIDE SEQUENCE [LARGE SCALE GENOMIC DNA]</scope>
    <source>
        <strain evidence="7">JCM 18303</strain>
    </source>
</reference>
<comment type="caution">
    <text evidence="6">The sequence shown here is derived from an EMBL/GenBank/DDBJ whole genome shotgun (WGS) entry which is preliminary data.</text>
</comment>
<proteinExistence type="predicted"/>
<dbReference type="Gene3D" id="3.30.470.20">
    <property type="entry name" value="ATP-grasp fold, B domain"/>
    <property type="match status" value="1"/>
</dbReference>
<evidence type="ECO:0000313" key="7">
    <source>
        <dbReference type="Proteomes" id="UP001428817"/>
    </source>
</evidence>
<dbReference type="Pfam" id="PF15632">
    <property type="entry name" value="ATPgrasp_Ter"/>
    <property type="match status" value="1"/>
</dbReference>
<evidence type="ECO:0000259" key="5">
    <source>
        <dbReference type="PROSITE" id="PS50975"/>
    </source>
</evidence>
<dbReference type="Gene3D" id="3.30.1490.20">
    <property type="entry name" value="ATP-grasp fold, A domain"/>
    <property type="match status" value="1"/>
</dbReference>
<dbReference type="InterPro" id="IPR052032">
    <property type="entry name" value="ATP-dep_AA_Ligase"/>
</dbReference>
<dbReference type="PANTHER" id="PTHR43585">
    <property type="entry name" value="FUMIPYRROLE BIOSYNTHESIS PROTEIN C"/>
    <property type="match status" value="1"/>
</dbReference>
<dbReference type="InterPro" id="IPR011761">
    <property type="entry name" value="ATP-grasp"/>
</dbReference>
<protein>
    <recommendedName>
        <fullName evidence="5">ATP-grasp domain-containing protein</fullName>
    </recommendedName>
</protein>
<keyword evidence="2 4" id="KW-0547">Nucleotide-binding</keyword>
<dbReference type="PANTHER" id="PTHR43585:SF2">
    <property type="entry name" value="ATP-GRASP ENZYME FSQD"/>
    <property type="match status" value="1"/>
</dbReference>
<dbReference type="InterPro" id="IPR013815">
    <property type="entry name" value="ATP_grasp_subdomain_1"/>
</dbReference>
<evidence type="ECO:0000256" key="3">
    <source>
        <dbReference type="ARBA" id="ARBA00022840"/>
    </source>
</evidence>
<evidence type="ECO:0000313" key="6">
    <source>
        <dbReference type="EMBL" id="GAA5148334.1"/>
    </source>
</evidence>
<dbReference type="EMBL" id="BAABJP010000004">
    <property type="protein sequence ID" value="GAA5148334.1"/>
    <property type="molecule type" value="Genomic_DNA"/>
</dbReference>
<evidence type="ECO:0000256" key="2">
    <source>
        <dbReference type="ARBA" id="ARBA00022741"/>
    </source>
</evidence>